<evidence type="ECO:0000313" key="6">
    <source>
        <dbReference type="Proteomes" id="UP000262939"/>
    </source>
</evidence>
<dbReference type="InterPro" id="IPR000014">
    <property type="entry name" value="PAS"/>
</dbReference>
<dbReference type="Gene3D" id="3.20.20.450">
    <property type="entry name" value="EAL domain"/>
    <property type="match status" value="1"/>
</dbReference>
<dbReference type="InterPro" id="IPR043128">
    <property type="entry name" value="Rev_trsase/Diguanyl_cyclase"/>
</dbReference>
<feature type="domain" description="EAL" evidence="3">
    <location>
        <begin position="486"/>
        <end position="738"/>
    </location>
</feature>
<dbReference type="SUPFAM" id="SSF141868">
    <property type="entry name" value="EAL domain-like"/>
    <property type="match status" value="1"/>
</dbReference>
<dbReference type="PROSITE" id="PS50112">
    <property type="entry name" value="PAS"/>
    <property type="match status" value="2"/>
</dbReference>
<dbReference type="NCBIfam" id="TIGR00229">
    <property type="entry name" value="sensory_box"/>
    <property type="match status" value="3"/>
</dbReference>
<dbReference type="Pfam" id="PF00563">
    <property type="entry name" value="EAL"/>
    <property type="match status" value="1"/>
</dbReference>
<dbReference type="PROSITE" id="PS50887">
    <property type="entry name" value="GGDEF"/>
    <property type="match status" value="1"/>
</dbReference>
<feature type="domain" description="PAS" evidence="1">
    <location>
        <begin position="886"/>
        <end position="956"/>
    </location>
</feature>
<feature type="domain" description="GGDEF" evidence="4">
    <location>
        <begin position="345"/>
        <end position="477"/>
    </location>
</feature>
<dbReference type="InterPro" id="IPR013655">
    <property type="entry name" value="PAS_fold_3"/>
</dbReference>
<dbReference type="AlphaFoldDB" id="A0A372LFU2"/>
<evidence type="ECO:0000259" key="2">
    <source>
        <dbReference type="PROSITE" id="PS50113"/>
    </source>
</evidence>
<dbReference type="Gene3D" id="3.30.70.270">
    <property type="match status" value="1"/>
</dbReference>
<dbReference type="InterPro" id="IPR000160">
    <property type="entry name" value="GGDEF_dom"/>
</dbReference>
<dbReference type="InterPro" id="IPR035965">
    <property type="entry name" value="PAS-like_dom_sf"/>
</dbReference>
<dbReference type="InterPro" id="IPR035919">
    <property type="entry name" value="EAL_sf"/>
</dbReference>
<dbReference type="InterPro" id="IPR000700">
    <property type="entry name" value="PAS-assoc_C"/>
</dbReference>
<evidence type="ECO:0000259" key="1">
    <source>
        <dbReference type="PROSITE" id="PS50112"/>
    </source>
</evidence>
<comment type="caution">
    <text evidence="5">The sequence shown here is derived from an EMBL/GenBank/DDBJ whole genome shotgun (WGS) entry which is preliminary data.</text>
</comment>
<name>A0A372LFU2_9BACI</name>
<keyword evidence="6" id="KW-1185">Reference proteome</keyword>
<dbReference type="InterPro" id="IPR029787">
    <property type="entry name" value="Nucleotide_cyclase"/>
</dbReference>
<dbReference type="CDD" id="cd00130">
    <property type="entry name" value="PAS"/>
    <property type="match status" value="3"/>
</dbReference>
<feature type="domain" description="PAS" evidence="1">
    <location>
        <begin position="187"/>
        <end position="257"/>
    </location>
</feature>
<feature type="domain" description="PAC" evidence="2">
    <location>
        <begin position="134"/>
        <end position="186"/>
    </location>
</feature>
<dbReference type="EMBL" id="QVTD01000003">
    <property type="protein sequence ID" value="RFU65168.1"/>
    <property type="molecule type" value="Genomic_DNA"/>
</dbReference>
<dbReference type="InterPro" id="IPR052155">
    <property type="entry name" value="Biofilm_reg_signaling"/>
</dbReference>
<dbReference type="Pfam" id="PF08448">
    <property type="entry name" value="PAS_4"/>
    <property type="match status" value="1"/>
</dbReference>
<dbReference type="PANTHER" id="PTHR44757">
    <property type="entry name" value="DIGUANYLATE CYCLASE DGCP"/>
    <property type="match status" value="1"/>
</dbReference>
<dbReference type="PROSITE" id="PS50113">
    <property type="entry name" value="PAC"/>
    <property type="match status" value="3"/>
</dbReference>
<evidence type="ECO:0000259" key="3">
    <source>
        <dbReference type="PROSITE" id="PS50883"/>
    </source>
</evidence>
<dbReference type="SMART" id="SM00086">
    <property type="entry name" value="PAC"/>
    <property type="match status" value="3"/>
</dbReference>
<sequence length="1002" mass="114923">MKLLQSARVEILVHYLSSVKDQEGEIKEIMKNSNFFLDIFSQQSFGQAQLRDLQVSEQQIHILIDLIPEIIVVKDEKGRYVLANQMALDLYELRDLDYKGKTDIDLAIMKPKYQESFDYNIKTDELAWRKGSTLTVEKTVERPDGEQQVWEVMKTPVFDEDGNRLRLIIVSRNVSERKKAETELQLSEEKYRLIADNMKDLIGMLDENGKVRYVSPSFARVLGYETIQYGEFDFVSIVHREDFPTVKKIFHNMISEQKELGKAEFRCRHSNGEYIWFEVNFSSVYGIDGDVDHIIIVARDISERKIYENHLQSMAYQDYLTGLPNRNMLYSLFSEQLSAASSKSQSLAVLFLDLDRFKTINDTLGHRTGDKLLQGVSERLTNIIRKNDFVFRQGGDEFIIILTEANRSIASKIAARILQVLSVPFRLNNHDVFSSTSIGISLFPDHGETVEKLIQNADTAMYQAKKAGKNTFEFFYSKERHSLIDPLTMEMDLHKAVERDELVLHYQPKVSLKSGKIVGAEALIRWFHPQIGMISPAEFIPIAEETGLILPIGEWALYTACRQVKEWMKKGLSIVISVNISTTQFVQSNFVTSIERILTETQVEPQCLEIEITESVSADIEHTITTLHGLKKLGVRISIDDFGTGFSSLNYLKQFPVDTLKIDQSFIRELYKNPNDETIVKTIISMAHNLNLTVVAEGIETKEQLVFLQQYFCDEGQGYLISKPLSVGELQAAIDKVESIVEQNGISQDKNERQWADEMLRKAREDLNNTVRLQQGMILKYKKINNKFIHTLCDGELLYRMGFIPNEVIGKELSEFLPYEVAKEKTAFYERAWNGDERVTYEGEINGIHYLEVFSQIKSGGKVVEVIGSCVDITERRKVEEALRQTEYHYRLISENVTDLVRIVDKDLKLQYISPSHEKVLGYTMEELTGKSIEDYVHPVDLPGLQKLREYMLTTGNAGHGQYRLLHKGGHWISMEIGLTPVSHDDGNIKHFVSVGRPLKKN</sequence>
<proteinExistence type="predicted"/>
<dbReference type="CDD" id="cd01949">
    <property type="entry name" value="GGDEF"/>
    <property type="match status" value="1"/>
</dbReference>
<dbReference type="SMART" id="SM00267">
    <property type="entry name" value="GGDEF"/>
    <property type="match status" value="1"/>
</dbReference>
<dbReference type="SMART" id="SM00052">
    <property type="entry name" value="EAL"/>
    <property type="match status" value="1"/>
</dbReference>
<dbReference type="Gene3D" id="3.30.450.20">
    <property type="entry name" value="PAS domain"/>
    <property type="match status" value="4"/>
</dbReference>
<protein>
    <submittedName>
        <fullName evidence="5">EAL domain-containing protein</fullName>
    </submittedName>
</protein>
<dbReference type="PROSITE" id="PS50883">
    <property type="entry name" value="EAL"/>
    <property type="match status" value="1"/>
</dbReference>
<dbReference type="Pfam" id="PF13426">
    <property type="entry name" value="PAS_9"/>
    <property type="match status" value="1"/>
</dbReference>
<organism evidence="5 6">
    <name type="scientific">Peribacillus glennii</name>
    <dbReference type="NCBI Taxonomy" id="2303991"/>
    <lineage>
        <taxon>Bacteria</taxon>
        <taxon>Bacillati</taxon>
        <taxon>Bacillota</taxon>
        <taxon>Bacilli</taxon>
        <taxon>Bacillales</taxon>
        <taxon>Bacillaceae</taxon>
        <taxon>Peribacillus</taxon>
    </lineage>
</organism>
<dbReference type="Proteomes" id="UP000262939">
    <property type="component" value="Unassembled WGS sequence"/>
</dbReference>
<dbReference type="InterPro" id="IPR001633">
    <property type="entry name" value="EAL_dom"/>
</dbReference>
<dbReference type="FunFam" id="3.30.70.270:FF:000001">
    <property type="entry name" value="Diguanylate cyclase domain protein"/>
    <property type="match status" value="1"/>
</dbReference>
<dbReference type="PANTHER" id="PTHR44757:SF2">
    <property type="entry name" value="BIOFILM ARCHITECTURE MAINTENANCE PROTEIN MBAA"/>
    <property type="match status" value="1"/>
</dbReference>
<dbReference type="SUPFAM" id="SSF55073">
    <property type="entry name" value="Nucleotide cyclase"/>
    <property type="match status" value="1"/>
</dbReference>
<evidence type="ECO:0000313" key="5">
    <source>
        <dbReference type="EMBL" id="RFU65168.1"/>
    </source>
</evidence>
<dbReference type="InterPro" id="IPR013656">
    <property type="entry name" value="PAS_4"/>
</dbReference>
<reference evidence="5 6" key="1">
    <citation type="submission" date="2018-08" db="EMBL/GenBank/DDBJ databases">
        <title>Bacillus chawlae sp. nov., Bacillus glennii sp. nov., and Bacillus saganii sp. nov. Isolated from the Vehicle Assembly Building at Kennedy Space Center where the Viking Spacecraft were Assembled.</title>
        <authorList>
            <person name="Seuylemezian A."/>
            <person name="Vaishampayan P."/>
        </authorList>
    </citation>
    <scope>NUCLEOTIDE SEQUENCE [LARGE SCALE GENOMIC DNA]</scope>
    <source>
        <strain evidence="5 6">V44-8</strain>
    </source>
</reference>
<evidence type="ECO:0000259" key="4">
    <source>
        <dbReference type="PROSITE" id="PS50887"/>
    </source>
</evidence>
<dbReference type="SUPFAM" id="SSF55785">
    <property type="entry name" value="PYP-like sensor domain (PAS domain)"/>
    <property type="match status" value="4"/>
</dbReference>
<dbReference type="SMART" id="SM00091">
    <property type="entry name" value="PAS"/>
    <property type="match status" value="3"/>
</dbReference>
<accession>A0A372LFU2</accession>
<feature type="domain" description="PAC" evidence="2">
    <location>
        <begin position="831"/>
        <end position="885"/>
    </location>
</feature>
<dbReference type="InterPro" id="IPR001610">
    <property type="entry name" value="PAC"/>
</dbReference>
<dbReference type="Pfam" id="PF00990">
    <property type="entry name" value="GGDEF"/>
    <property type="match status" value="1"/>
</dbReference>
<gene>
    <name evidence="5" type="ORF">D0466_04470</name>
</gene>
<dbReference type="NCBIfam" id="TIGR00254">
    <property type="entry name" value="GGDEF"/>
    <property type="match status" value="1"/>
</dbReference>
<dbReference type="FunFam" id="3.20.20.450:FF:000001">
    <property type="entry name" value="Cyclic di-GMP phosphodiesterase yahA"/>
    <property type="match status" value="1"/>
</dbReference>
<feature type="domain" description="PAC" evidence="2">
    <location>
        <begin position="261"/>
        <end position="313"/>
    </location>
</feature>
<dbReference type="CDD" id="cd01948">
    <property type="entry name" value="EAL"/>
    <property type="match status" value="1"/>
</dbReference>
<dbReference type="Pfam" id="PF08447">
    <property type="entry name" value="PAS_3"/>
    <property type="match status" value="2"/>
</dbReference>